<comment type="caution">
    <text evidence="3">The sequence shown here is derived from an EMBL/GenBank/DDBJ whole genome shotgun (WGS) entry which is preliminary data.</text>
</comment>
<dbReference type="Gene3D" id="1.10.10.60">
    <property type="entry name" value="Homeodomain-like"/>
    <property type="match status" value="2"/>
</dbReference>
<dbReference type="SUPFAM" id="SSF46689">
    <property type="entry name" value="Homeodomain-like"/>
    <property type="match status" value="1"/>
</dbReference>
<gene>
    <name evidence="3" type="ORF">AMORRO_LOCUS11847</name>
</gene>
<feature type="domain" description="HTH psq-type" evidence="2">
    <location>
        <begin position="19"/>
        <end position="69"/>
    </location>
</feature>
<sequence length="133" mass="14912">MQKRENNSMLEGSKKQKVSRKSLTGIQKKELCQKFVDSGEKLTQAELKEMYGIGRSTVSEILAEKDKWLNLNENSILASNKRDRPLLFPKTDEATALWFDAAINAGLTVNGILLQEKSIKFAEAFAEEGFKAS</sequence>
<dbReference type="InterPro" id="IPR009057">
    <property type="entry name" value="Homeodomain-like_sf"/>
</dbReference>
<dbReference type="OrthoDB" id="2418834at2759"/>
<dbReference type="EMBL" id="CAJVPV010016066">
    <property type="protein sequence ID" value="CAG8695898.1"/>
    <property type="molecule type" value="Genomic_DNA"/>
</dbReference>
<dbReference type="Proteomes" id="UP000789342">
    <property type="component" value="Unassembled WGS sequence"/>
</dbReference>
<name>A0A9N9HLK2_9GLOM</name>
<accession>A0A9N9HLK2</accession>
<evidence type="ECO:0000313" key="3">
    <source>
        <dbReference type="EMBL" id="CAG8695898.1"/>
    </source>
</evidence>
<feature type="non-terminal residue" evidence="3">
    <location>
        <position position="133"/>
    </location>
</feature>
<feature type="region of interest" description="Disordered" evidence="1">
    <location>
        <begin position="1"/>
        <end position="22"/>
    </location>
</feature>
<keyword evidence="4" id="KW-1185">Reference proteome</keyword>
<dbReference type="InterPro" id="IPR007889">
    <property type="entry name" value="HTH_Psq"/>
</dbReference>
<dbReference type="GO" id="GO:0005634">
    <property type="term" value="C:nucleus"/>
    <property type="evidence" value="ECO:0007669"/>
    <property type="project" value="TreeGrafter"/>
</dbReference>
<proteinExistence type="predicted"/>
<evidence type="ECO:0000259" key="2">
    <source>
        <dbReference type="Pfam" id="PF04218"/>
    </source>
</evidence>
<dbReference type="PANTHER" id="PTHR19303:SF73">
    <property type="entry name" value="PROTEIN PDC2"/>
    <property type="match status" value="1"/>
</dbReference>
<organism evidence="3 4">
    <name type="scientific">Acaulospora morrowiae</name>
    <dbReference type="NCBI Taxonomy" id="94023"/>
    <lineage>
        <taxon>Eukaryota</taxon>
        <taxon>Fungi</taxon>
        <taxon>Fungi incertae sedis</taxon>
        <taxon>Mucoromycota</taxon>
        <taxon>Glomeromycotina</taxon>
        <taxon>Glomeromycetes</taxon>
        <taxon>Diversisporales</taxon>
        <taxon>Acaulosporaceae</taxon>
        <taxon>Acaulospora</taxon>
    </lineage>
</organism>
<dbReference type="PANTHER" id="PTHR19303">
    <property type="entry name" value="TRANSPOSON"/>
    <property type="match status" value="1"/>
</dbReference>
<dbReference type="Pfam" id="PF04218">
    <property type="entry name" value="CENP-B_N"/>
    <property type="match status" value="1"/>
</dbReference>
<protein>
    <submittedName>
        <fullName evidence="3">12108_t:CDS:1</fullName>
    </submittedName>
</protein>
<dbReference type="InterPro" id="IPR050863">
    <property type="entry name" value="CenT-Element_Derived"/>
</dbReference>
<reference evidence="3" key="1">
    <citation type="submission" date="2021-06" db="EMBL/GenBank/DDBJ databases">
        <authorList>
            <person name="Kallberg Y."/>
            <person name="Tangrot J."/>
            <person name="Rosling A."/>
        </authorList>
    </citation>
    <scope>NUCLEOTIDE SEQUENCE</scope>
    <source>
        <strain evidence="3">CL551</strain>
    </source>
</reference>
<evidence type="ECO:0000256" key="1">
    <source>
        <dbReference type="SAM" id="MobiDB-lite"/>
    </source>
</evidence>
<dbReference type="GO" id="GO:0003677">
    <property type="term" value="F:DNA binding"/>
    <property type="evidence" value="ECO:0007669"/>
    <property type="project" value="InterPro"/>
</dbReference>
<evidence type="ECO:0000313" key="4">
    <source>
        <dbReference type="Proteomes" id="UP000789342"/>
    </source>
</evidence>
<dbReference type="AlphaFoldDB" id="A0A9N9HLK2"/>